<dbReference type="PANTHER" id="PTHR13561">
    <property type="entry name" value="DNA REPLICATION REGULATOR DPB11-RELATED"/>
    <property type="match status" value="1"/>
</dbReference>
<dbReference type="Gene3D" id="3.40.50.10190">
    <property type="entry name" value="BRCT domain"/>
    <property type="match status" value="8"/>
</dbReference>
<dbReference type="Pfam" id="PF00533">
    <property type="entry name" value="BRCT"/>
    <property type="match status" value="4"/>
</dbReference>
<dbReference type="SMART" id="SM00292">
    <property type="entry name" value="BRCT"/>
    <property type="match status" value="7"/>
</dbReference>
<dbReference type="GO" id="GO:0006281">
    <property type="term" value="P:DNA repair"/>
    <property type="evidence" value="ECO:0007669"/>
    <property type="project" value="UniProtKB-KW"/>
</dbReference>
<keyword evidence="3" id="KW-0963">Cytoplasm</keyword>
<evidence type="ECO:0000256" key="7">
    <source>
        <dbReference type="ARBA" id="ARBA00023212"/>
    </source>
</evidence>
<evidence type="ECO:0000256" key="2">
    <source>
        <dbReference type="ARBA" id="ARBA00004300"/>
    </source>
</evidence>
<keyword evidence="6" id="KW-0234">DNA repair</keyword>
<feature type="compositionally biased region" description="Basic and acidic residues" evidence="9">
    <location>
        <begin position="953"/>
        <end position="968"/>
    </location>
</feature>
<dbReference type="GO" id="GO:0033314">
    <property type="term" value="P:mitotic DNA replication checkpoint signaling"/>
    <property type="evidence" value="ECO:0007669"/>
    <property type="project" value="TreeGrafter"/>
</dbReference>
<evidence type="ECO:0000256" key="6">
    <source>
        <dbReference type="ARBA" id="ARBA00023204"/>
    </source>
</evidence>
<dbReference type="Pfam" id="PF12738">
    <property type="entry name" value="PTCB-BRCT"/>
    <property type="match status" value="2"/>
</dbReference>
<evidence type="ECO:0000256" key="8">
    <source>
        <dbReference type="ARBA" id="ARBA00023242"/>
    </source>
</evidence>
<dbReference type="InterPro" id="IPR049936">
    <property type="entry name" value="TopBP1_BRCT_8"/>
</dbReference>
<comment type="subcellular location">
    <subcellularLocation>
        <location evidence="2">Cytoplasm</location>
        <location evidence="2">Cytoskeleton</location>
        <location evidence="2">Microtubule organizing center</location>
        <location evidence="2">Centrosome</location>
    </subcellularLocation>
    <subcellularLocation>
        <location evidence="1">Nucleus</location>
    </subcellularLocation>
</comment>
<dbReference type="InterPro" id="IPR057595">
    <property type="entry name" value="TopB1_SLF1_BRCT"/>
</dbReference>
<dbReference type="FunFam" id="3.40.50.10190:FF:000010">
    <property type="entry name" value="DNA topoisomerase II binding protein 1"/>
    <property type="match status" value="1"/>
</dbReference>
<feature type="domain" description="BRCT" evidence="10">
    <location>
        <begin position="537"/>
        <end position="628"/>
    </location>
</feature>
<evidence type="ECO:0000256" key="3">
    <source>
        <dbReference type="ARBA" id="ARBA00022490"/>
    </source>
</evidence>
<feature type="compositionally biased region" description="Low complexity" evidence="9">
    <location>
        <begin position="812"/>
        <end position="841"/>
    </location>
</feature>
<evidence type="ECO:0000313" key="11">
    <source>
        <dbReference type="EMBL" id="ORX87579.1"/>
    </source>
</evidence>
<keyword evidence="4" id="KW-0677">Repeat</keyword>
<comment type="caution">
    <text evidence="11">The sequence shown here is derived from an EMBL/GenBank/DDBJ whole genome shotgun (WGS) entry which is preliminary data.</text>
</comment>
<organism evidence="11 12">
    <name type="scientific">Anaeromyces robustus</name>
    <dbReference type="NCBI Taxonomy" id="1754192"/>
    <lineage>
        <taxon>Eukaryota</taxon>
        <taxon>Fungi</taxon>
        <taxon>Fungi incertae sedis</taxon>
        <taxon>Chytridiomycota</taxon>
        <taxon>Chytridiomycota incertae sedis</taxon>
        <taxon>Neocallimastigomycetes</taxon>
        <taxon>Neocallimastigales</taxon>
        <taxon>Neocallimastigaceae</taxon>
        <taxon>Anaeromyces</taxon>
    </lineage>
</organism>
<feature type="domain" description="BRCT" evidence="10">
    <location>
        <begin position="35"/>
        <end position="109"/>
    </location>
</feature>
<dbReference type="CDD" id="cd17728">
    <property type="entry name" value="BRCT_TopBP1_rpt8"/>
    <property type="match status" value="1"/>
</dbReference>
<dbReference type="GO" id="GO:0007095">
    <property type="term" value="P:mitotic G2 DNA damage checkpoint signaling"/>
    <property type="evidence" value="ECO:0007669"/>
    <property type="project" value="TreeGrafter"/>
</dbReference>
<name>A0A1Y1XPB0_9FUNG</name>
<feature type="compositionally biased region" description="Low complexity" evidence="9">
    <location>
        <begin position="1060"/>
        <end position="1071"/>
    </location>
</feature>
<evidence type="ECO:0000256" key="5">
    <source>
        <dbReference type="ARBA" id="ARBA00022763"/>
    </source>
</evidence>
<keyword evidence="7" id="KW-0206">Cytoskeleton</keyword>
<sequence length="1369" mass="158660">MNEEKNMSEEKNINNIDNFENSESLGINTLDEETIESTCLNNLVICFTGFEAEELSLYEEQIVLMGGTYSPHLTNDVTHLVSKNTVSDKYKFAAKLGIPIIQENWINECWNRRLERGFNGKRIAEQYLLPPFVDVQICVTGISGENREVIENFTRLYGGQYSADLTHQCTHLIVEKPNGRKYEYAKKWGLYLVNPRWFTDCISKRVRIDESDYLLENNDEEENNTDETYDMNDFPDDENFDFLMSEEIKKNMINNSSLDSYLERCIIYFGSGFSPEKLNLLKKCVLHGGGTRYSDFNSKVTHYIVKSKKSINKSDKEILNSIPNQCVVVSYKWLQKCFIDKKLCSIDEFKIDQPQQEMNSQIIYQNDNDEDDDDDNDENDIQNKGKLKIRNNSLLLNFDVNNIQYKNSKVNPNKVLTMEPSYPESQNNSINEELKSTIIQPISKLFEGLNFVSKGFSPNHEQIIEKEVLKHSGQYFHSEISIKNNYYQILPFINTLNIIVSQKAIIVTEHWLERCLIDDILHNPDENPIYIPCTLEMPIEEFNGIVIGNTGFNGIEKAHIGKLVVKLGAIYTDTLTRKHDFLICKPESINNSLKYRKALEWNIPILEVDWIYDCFRQERRLPYENYLINNKTKSKDEREVQEIQNNDVFSSLSNILSNNNNNNNEIHMREEPEEMQIDQEPSENKENNNENKDKEPVEMESKPKKEENPELLKGVVISISQRLSHKKNEIWELASKMGAECIIKFNDTCTHYIHSGVRAKESFKDFKLALSKKKFIVSPVWLEKCYELQKHVPENDYPHTYNPNKQLLLKSNENNQNGNTNNNNTNNNTNNDNNNNNNNNNSAMNDKNSKGKDLTRSHSSANLNSFYENYVIASKSNENNNNSNENNNNNENNSNENTNNDNDNNKIESLSKNDDKMSIDNSDENNNEKAEGYVSAMDNIIKMTSMRRRPRSIRRDTSNDKTKIDNETRTSNLDLETSKRKFVEENDEGLVKIDDPEARMEKLKLLDKVNQNKKRIKTLSPDGSNIQTTDTNSSNSNSNSNSSSNTDINNIPDKNEKNIEIYNNSNESNENNENDSHTTMGDSIDKPEMIKDTKEEEKENKNELNNEKPIENEKEKEEKENDKIKIKKEVTPRKNKNNNNNNTNDNNNNNNNNNNPIVYDDSFVINKTNLRSRPNTLGGKVSEKDHWDESCTHLIIKEPNRGEKYLAAIASGIWVLKPEYMEESINQGRFVNEEDYEWGRSSSDSNIAKAAPRWRLKLENFTRPIEEKFQGSFEGWDILLMVDSKKREGFTRLLKAGKGKVTILKNSLRNIKNKEYTHFFIDGTTRNRLKDLSSLSYLIERNIQCYDAQYIAEYLISPNPQSSRFEIKI</sequence>
<dbReference type="FunFam" id="3.40.50.10190:FF:000018">
    <property type="entry name" value="DNA topoisomerase 2-binding protein 1"/>
    <property type="match status" value="1"/>
</dbReference>
<dbReference type="GO" id="GO:0005634">
    <property type="term" value="C:nucleus"/>
    <property type="evidence" value="ECO:0007669"/>
    <property type="project" value="UniProtKB-SubCell"/>
</dbReference>
<dbReference type="SUPFAM" id="SSF52113">
    <property type="entry name" value="BRCT domain"/>
    <property type="match status" value="7"/>
</dbReference>
<dbReference type="OrthoDB" id="2143040at2759"/>
<proteinExistence type="predicted"/>
<feature type="compositionally biased region" description="Basic and acidic residues" evidence="9">
    <location>
        <begin position="903"/>
        <end position="918"/>
    </location>
</feature>
<dbReference type="GO" id="GO:0006270">
    <property type="term" value="P:DNA replication initiation"/>
    <property type="evidence" value="ECO:0007669"/>
    <property type="project" value="TreeGrafter"/>
</dbReference>
<feature type="compositionally biased region" description="Basic and acidic residues" evidence="9">
    <location>
        <begin position="682"/>
        <end position="708"/>
    </location>
</feature>
<feature type="region of interest" description="Disordered" evidence="9">
    <location>
        <begin position="672"/>
        <end position="708"/>
    </location>
</feature>
<feature type="region of interest" description="Disordered" evidence="9">
    <location>
        <begin position="810"/>
        <end position="858"/>
    </location>
</feature>
<evidence type="ECO:0000259" key="10">
    <source>
        <dbReference type="PROSITE" id="PS50172"/>
    </source>
</evidence>
<feature type="compositionally biased region" description="Basic and acidic residues" evidence="9">
    <location>
        <begin position="1083"/>
        <end position="1132"/>
    </location>
</feature>
<dbReference type="CDD" id="cd17731">
    <property type="entry name" value="BRCT_TopBP1_rpt2_like"/>
    <property type="match status" value="2"/>
</dbReference>
<evidence type="ECO:0000256" key="1">
    <source>
        <dbReference type="ARBA" id="ARBA00004123"/>
    </source>
</evidence>
<feature type="domain" description="BRCT" evidence="10">
    <location>
        <begin position="707"/>
        <end position="799"/>
    </location>
</feature>
<dbReference type="PANTHER" id="PTHR13561:SF20">
    <property type="entry name" value="DNA TOPOISOMERASE 2-BINDING PROTEIN 1"/>
    <property type="match status" value="1"/>
</dbReference>
<dbReference type="InterPro" id="IPR036420">
    <property type="entry name" value="BRCT_dom_sf"/>
</dbReference>
<dbReference type="InterPro" id="IPR059215">
    <property type="entry name" value="BRCT2_TopBP1-like"/>
</dbReference>
<dbReference type="Pfam" id="PF23294">
    <property type="entry name" value="BRCT_TopB1_SLF1"/>
    <property type="match status" value="1"/>
</dbReference>
<evidence type="ECO:0000313" key="12">
    <source>
        <dbReference type="Proteomes" id="UP000193944"/>
    </source>
</evidence>
<keyword evidence="12" id="KW-1185">Reference proteome</keyword>
<evidence type="ECO:0000256" key="9">
    <source>
        <dbReference type="SAM" id="MobiDB-lite"/>
    </source>
</evidence>
<dbReference type="CDD" id="cd17738">
    <property type="entry name" value="BRCT_TopBP1_rpt7"/>
    <property type="match status" value="1"/>
</dbReference>
<feature type="domain" description="BRCT" evidence="10">
    <location>
        <begin position="257"/>
        <end position="351"/>
    </location>
</feature>
<feature type="compositionally biased region" description="Low complexity" evidence="9">
    <location>
        <begin position="876"/>
        <end position="902"/>
    </location>
</feature>
<dbReference type="EMBL" id="MCFG01000007">
    <property type="protein sequence ID" value="ORX87579.1"/>
    <property type="molecule type" value="Genomic_DNA"/>
</dbReference>
<dbReference type="CDD" id="cd18433">
    <property type="entry name" value="BRCT_Rad4_rpt3"/>
    <property type="match status" value="1"/>
</dbReference>
<feature type="domain" description="BRCT" evidence="10">
    <location>
        <begin position="127"/>
        <end position="215"/>
    </location>
</feature>
<dbReference type="STRING" id="1754192.A0A1Y1XPB0"/>
<reference evidence="11 12" key="2">
    <citation type="submission" date="2016-08" db="EMBL/GenBank/DDBJ databases">
        <title>Pervasive Adenine N6-methylation of Active Genes in Fungi.</title>
        <authorList>
            <consortium name="DOE Joint Genome Institute"/>
            <person name="Mondo S.J."/>
            <person name="Dannebaum R.O."/>
            <person name="Kuo R.C."/>
            <person name="Labutti K."/>
            <person name="Haridas S."/>
            <person name="Kuo A."/>
            <person name="Salamov A."/>
            <person name="Ahrendt S.R."/>
            <person name="Lipzen A."/>
            <person name="Sullivan W."/>
            <person name="Andreopoulos W.B."/>
            <person name="Clum A."/>
            <person name="Lindquist E."/>
            <person name="Daum C."/>
            <person name="Ramamoorthy G.K."/>
            <person name="Gryganskyi A."/>
            <person name="Culley D."/>
            <person name="Magnuson J.K."/>
            <person name="James T.Y."/>
            <person name="O'Malley M.A."/>
            <person name="Stajich J.E."/>
            <person name="Spatafora J.W."/>
            <person name="Visel A."/>
            <person name="Grigoriev I.V."/>
        </authorList>
    </citation>
    <scope>NUCLEOTIDE SEQUENCE [LARGE SCALE GENOMIC DNA]</scope>
    <source>
        <strain evidence="11 12">S4</strain>
    </source>
</reference>
<dbReference type="CDD" id="cd17727">
    <property type="entry name" value="BRCT_TopBP1_rpt6"/>
    <property type="match status" value="1"/>
</dbReference>
<feature type="domain" description="BRCT" evidence="10">
    <location>
        <begin position="441"/>
        <end position="529"/>
    </location>
</feature>
<dbReference type="InterPro" id="IPR001357">
    <property type="entry name" value="BRCT_dom"/>
</dbReference>
<feature type="region of interest" description="Disordered" evidence="9">
    <location>
        <begin position="876"/>
        <end position="972"/>
    </location>
</feature>
<evidence type="ECO:0000256" key="4">
    <source>
        <dbReference type="ARBA" id="ARBA00022737"/>
    </source>
</evidence>
<keyword evidence="5" id="KW-0227">DNA damage</keyword>
<reference evidence="11 12" key="1">
    <citation type="submission" date="2016-08" db="EMBL/GenBank/DDBJ databases">
        <title>A Parts List for Fungal Cellulosomes Revealed by Comparative Genomics.</title>
        <authorList>
            <consortium name="DOE Joint Genome Institute"/>
            <person name="Haitjema C.H."/>
            <person name="Gilmore S.P."/>
            <person name="Henske J.K."/>
            <person name="Solomon K.V."/>
            <person name="De Groot R."/>
            <person name="Kuo A."/>
            <person name="Mondo S.J."/>
            <person name="Salamov A.A."/>
            <person name="Labutti K."/>
            <person name="Zhao Z."/>
            <person name="Chiniquy J."/>
            <person name="Barry K."/>
            <person name="Brewer H.M."/>
            <person name="Purvine S.O."/>
            <person name="Wright A.T."/>
            <person name="Boxma B."/>
            <person name="Van Alen T."/>
            <person name="Hackstein J.H."/>
            <person name="Baker S.E."/>
            <person name="Grigoriev I.V."/>
            <person name="O'Malley M.A."/>
        </authorList>
    </citation>
    <scope>NUCLEOTIDE SEQUENCE [LARGE SCALE GENOMIC DNA]</scope>
    <source>
        <strain evidence="11 12">S4</strain>
    </source>
</reference>
<keyword evidence="8" id="KW-0539">Nucleus</keyword>
<protein>
    <submittedName>
        <fullName evidence="11">BRCT domain-containing protein</fullName>
    </submittedName>
</protein>
<dbReference type="Proteomes" id="UP000193944">
    <property type="component" value="Unassembled WGS sequence"/>
</dbReference>
<gene>
    <name evidence="11" type="ORF">BCR32DRAFT_264171</name>
</gene>
<feature type="domain" description="BRCT" evidence="10">
    <location>
        <begin position="1153"/>
        <end position="1238"/>
    </location>
</feature>
<accession>A0A1Y1XPB0</accession>
<feature type="compositionally biased region" description="Low complexity" evidence="9">
    <location>
        <begin position="1137"/>
        <end position="1155"/>
    </location>
</feature>
<dbReference type="PROSITE" id="PS50172">
    <property type="entry name" value="BRCT"/>
    <property type="match status" value="7"/>
</dbReference>
<feature type="region of interest" description="Disordered" evidence="9">
    <location>
        <begin position="1014"/>
        <end position="1159"/>
    </location>
</feature>
<feature type="compositionally biased region" description="Acidic residues" evidence="9">
    <location>
        <begin position="672"/>
        <end position="681"/>
    </location>
</feature>
<feature type="compositionally biased region" description="Basic and acidic residues" evidence="9">
    <location>
        <begin position="847"/>
        <end position="856"/>
    </location>
</feature>
<feature type="compositionally biased region" description="Low complexity" evidence="9">
    <location>
        <begin position="1024"/>
        <end position="1051"/>
    </location>
</feature>